<dbReference type="RefSeq" id="WP_067594815.1">
    <property type="nucleotide sequence ID" value="NZ_JABMCZ010000003.1"/>
</dbReference>
<name>A0A164K1Q6_9NOCA</name>
<dbReference type="InterPro" id="IPR005039">
    <property type="entry name" value="Ant_C"/>
</dbReference>
<gene>
    <name evidence="2" type="ORF">AWN90_41175</name>
</gene>
<sequence>MSTDLTVAGARAERDALAPRTDVLDKVGVLRTLPGDLHVTTEMVAEFYEVSIDVIRQTVVRNRDEFDTDGYRVVTRSAFRAMFEESDKLSLSSASSFALFSRRAVLRVGMLLRDSPVARRVRDYLLDTESGARTPVSSLSDDELIDRALQVSARRVAALTERVAELEPQAEVAAKLLDAEGDLSVRDAAQSLTRAGITTGQQRLFAELAERGWIFRAGDGRWRVMQYAIEHGYMSVLPQSHYHPKTGELVLDPPQPRVTPKGLQRLLSDLPQDGMA</sequence>
<reference evidence="2 3" key="1">
    <citation type="submission" date="2016-04" db="EMBL/GenBank/DDBJ databases">
        <authorList>
            <person name="Evans L.H."/>
            <person name="Alamgir A."/>
            <person name="Owens N."/>
            <person name="Weber N.D."/>
            <person name="Virtaneva K."/>
            <person name="Barbian K."/>
            <person name="Babar A."/>
            <person name="Rosenke K."/>
        </authorList>
    </citation>
    <scope>NUCLEOTIDE SEQUENCE [LARGE SCALE GENOMIC DNA]</scope>
    <source>
        <strain evidence="2 3">IFM 0406</strain>
    </source>
</reference>
<keyword evidence="3" id="KW-1185">Reference proteome</keyword>
<evidence type="ECO:0000313" key="3">
    <source>
        <dbReference type="Proteomes" id="UP000076512"/>
    </source>
</evidence>
<accession>A0A164K1Q6</accession>
<dbReference type="EMBL" id="LWGR01000013">
    <property type="protein sequence ID" value="KZM70939.1"/>
    <property type="molecule type" value="Genomic_DNA"/>
</dbReference>
<comment type="caution">
    <text evidence="2">The sequence shown here is derived from an EMBL/GenBank/DDBJ whole genome shotgun (WGS) entry which is preliminary data.</text>
</comment>
<evidence type="ECO:0000259" key="1">
    <source>
        <dbReference type="Pfam" id="PF03374"/>
    </source>
</evidence>
<evidence type="ECO:0000313" key="2">
    <source>
        <dbReference type="EMBL" id="KZM70939.1"/>
    </source>
</evidence>
<proteinExistence type="predicted"/>
<dbReference type="Proteomes" id="UP000076512">
    <property type="component" value="Unassembled WGS sequence"/>
</dbReference>
<organism evidence="2 3">
    <name type="scientific">Nocardia terpenica</name>
    <dbReference type="NCBI Taxonomy" id="455432"/>
    <lineage>
        <taxon>Bacteria</taxon>
        <taxon>Bacillati</taxon>
        <taxon>Actinomycetota</taxon>
        <taxon>Actinomycetes</taxon>
        <taxon>Mycobacteriales</taxon>
        <taxon>Nocardiaceae</taxon>
        <taxon>Nocardia</taxon>
    </lineage>
</organism>
<dbReference type="GO" id="GO:0003677">
    <property type="term" value="F:DNA binding"/>
    <property type="evidence" value="ECO:0007669"/>
    <property type="project" value="InterPro"/>
</dbReference>
<protein>
    <recommendedName>
        <fullName evidence="1">Antirepressor protein C-terminal domain-containing protein</fullName>
    </recommendedName>
</protein>
<dbReference type="Pfam" id="PF03374">
    <property type="entry name" value="ANT"/>
    <property type="match status" value="1"/>
</dbReference>
<feature type="domain" description="Antirepressor protein C-terminal" evidence="1">
    <location>
        <begin position="162"/>
        <end position="270"/>
    </location>
</feature>
<dbReference type="AlphaFoldDB" id="A0A164K1Q6"/>
<dbReference type="STRING" id="455432.AWN90_41175"/>